<dbReference type="RefSeq" id="WP_211740988.1">
    <property type="nucleotide sequence ID" value="NZ_JAGXBY010000001.1"/>
</dbReference>
<organism evidence="1 2">
    <name type="scientific">Ornithinibacillus massiliensis</name>
    <dbReference type="NCBI Taxonomy" id="1944633"/>
    <lineage>
        <taxon>Bacteria</taxon>
        <taxon>Bacillati</taxon>
        <taxon>Bacillota</taxon>
        <taxon>Bacilli</taxon>
        <taxon>Bacillales</taxon>
        <taxon>Bacillaceae</taxon>
        <taxon>Ornithinibacillus</taxon>
    </lineage>
</organism>
<proteinExistence type="predicted"/>
<evidence type="ECO:0000313" key="2">
    <source>
        <dbReference type="Proteomes" id="UP000681870"/>
    </source>
</evidence>
<protein>
    <submittedName>
        <fullName evidence="1">Uncharacterized protein</fullName>
    </submittedName>
</protein>
<name>A0ABS5M9E9_9BACI</name>
<keyword evidence="2" id="KW-1185">Reference proteome</keyword>
<accession>A0ABS5M9E9</accession>
<comment type="caution">
    <text evidence="1">The sequence shown here is derived from an EMBL/GenBank/DDBJ whole genome shotgun (WGS) entry which is preliminary data.</text>
</comment>
<dbReference type="Proteomes" id="UP000681870">
    <property type="component" value="Unassembled WGS sequence"/>
</dbReference>
<evidence type="ECO:0000313" key="1">
    <source>
        <dbReference type="EMBL" id="MBS3678944.1"/>
    </source>
</evidence>
<sequence length="107" mass="12229">MKVTIECEQCGNKAELTPETVGNHAYVIPKINGNNLTVFETAFEKEVRLSAYSEFIDHLAKAKTKEEVETYLEDEINYNTEAEVKISELRIDCKSCGDYIVLTRFED</sequence>
<dbReference type="EMBL" id="JAGXBY010000001">
    <property type="protein sequence ID" value="MBS3678944.1"/>
    <property type="molecule type" value="Genomic_DNA"/>
</dbReference>
<gene>
    <name evidence="1" type="ORF">KGF86_01830</name>
</gene>
<reference evidence="1 2" key="1">
    <citation type="submission" date="2021-05" db="EMBL/GenBank/DDBJ databases">
        <title>Ornithinibacillus massiliensis sp. nov.</title>
        <authorList>
            <person name="Iwaza R."/>
            <person name="Lagier J.-C."/>
            <person name="Raoult D."/>
        </authorList>
    </citation>
    <scope>NUCLEOTIDE SEQUENCE [LARGE SCALE GENOMIC DNA]</scope>
    <source>
        <strain evidence="1 2">Marseille-P3601</strain>
    </source>
</reference>